<dbReference type="KEGG" id="vg:921863"/>
<dbReference type="RefSeq" id="NP_203369.1">
    <property type="nucleotide sequence ID" value="NC_003084.1"/>
</dbReference>
<feature type="compositionally biased region" description="Basic residues" evidence="1">
    <location>
        <begin position="328"/>
        <end position="344"/>
    </location>
</feature>
<proteinExistence type="predicted"/>
<dbReference type="EMBL" id="AF403738">
    <property type="protein sequence ID" value="AAK94143.1"/>
    <property type="molecule type" value="Genomic_DNA"/>
</dbReference>
<evidence type="ECO:0000256" key="1">
    <source>
        <dbReference type="SAM" id="MobiDB-lite"/>
    </source>
</evidence>
<accession>Q919L1</accession>
<keyword evidence="3" id="KW-1185">Reference proteome</keyword>
<dbReference type="Proteomes" id="UP000006635">
    <property type="component" value="Segment"/>
</dbReference>
<evidence type="ECO:0000313" key="2">
    <source>
        <dbReference type="EMBL" id="AAK94143.1"/>
    </source>
</evidence>
<organism evidence="2 3">
    <name type="scientific">Culex nigripalpus nucleopolyhedrovirus (isolate Florida/1997)</name>
    <name type="common">CuniNPV</name>
    <dbReference type="NCBI Taxonomy" id="645993"/>
    <lineage>
        <taxon>Viruses</taxon>
        <taxon>Viruses incertae sedis</taxon>
        <taxon>Naldaviricetes</taxon>
        <taxon>Lefavirales</taxon>
        <taxon>Baculoviridae</taxon>
        <taxon>Deltabaculovirus</taxon>
    </lineage>
</organism>
<reference evidence="2 3" key="1">
    <citation type="journal article" date="2001" name="J. Virol.">
        <title>Genome sequence of a baculovirus pathogenic for Culex nigripalpus.</title>
        <authorList>
            <person name="Afonso C.L."/>
            <person name="Tulman E.R."/>
            <person name="Lu Z."/>
            <person name="Balinsky C.A."/>
            <person name="Moser B.A."/>
            <person name="Becnel J.J."/>
            <person name="Rock D.L."/>
            <person name="Kutish G.F."/>
        </authorList>
    </citation>
    <scope>NUCLEOTIDE SEQUENCE [LARGE SCALE GENOMIC DNA]</scope>
    <source>
        <strain evidence="3">Isolate Florida/1997</strain>
    </source>
</reference>
<evidence type="ECO:0000313" key="3">
    <source>
        <dbReference type="Proteomes" id="UP000006635"/>
    </source>
</evidence>
<feature type="region of interest" description="Disordered" evidence="1">
    <location>
        <begin position="270"/>
        <end position="344"/>
    </location>
</feature>
<dbReference type="GeneID" id="921863"/>
<protein>
    <submittedName>
        <fullName evidence="2">Uncharacterized protein</fullName>
    </submittedName>
</protein>
<sequence length="344" mass="40876">MTIGEVYRASFRRGQEDGNRRKVLDRDSRDMRELPCTFFGPGDWSFVPENVPVNRLVEEFANRYWTFSPHDRDELVKHILEEIGACPAAELRSRLDTYFGFPDTELRRVFAQARDAMVEVWKPRCKLSRFEMWEMLHRLEGLFENVHLYIMTMKLHCELEWGGADFEYTDERKVYEWSVGDAELGALKVWDFNPGRVGSTKVDEQKVDEDESFVRSIDVERQLKVYKILQKTFENRPNNRPVATIKPRMCHELRDQNPEQVRTQNQVVVLEDDDAGNDSDVTLYRGASPVRSRPSSPEYYDSDENRAWQERLIEQSRRDQRARERRQQQQHRSRGARSRSRRNY</sequence>
<feature type="compositionally biased region" description="Basic and acidic residues" evidence="1">
    <location>
        <begin position="303"/>
        <end position="327"/>
    </location>
</feature>
<gene>
    <name evidence="2" type="primary">CUN065</name>
</gene>
<organismHost>
    <name type="scientific">Culex nigripalpus</name>
    <dbReference type="NCBI Taxonomy" id="42429"/>
</organismHost>
<name>Q919L1_NPVCO</name>